<dbReference type="eggNOG" id="KOG3732">
    <property type="taxonomic scope" value="Eukaryota"/>
</dbReference>
<dbReference type="STRING" id="7222.B4K478"/>
<evidence type="ECO:0000313" key="2">
    <source>
        <dbReference type="Proteomes" id="UP000001070"/>
    </source>
</evidence>
<dbReference type="AlphaFoldDB" id="B4K478"/>
<dbReference type="EMBL" id="CH929248">
    <property type="protein sequence ID" value="EDW04351.1"/>
    <property type="molecule type" value="Genomic_DNA"/>
</dbReference>
<protein>
    <submittedName>
        <fullName evidence="1">GH12989</fullName>
    </submittedName>
</protein>
<dbReference type="OrthoDB" id="5961559at2759"/>
<dbReference type="HOGENOM" id="CLU_2760450_0_0_1"/>
<organism evidence="2">
    <name type="scientific">Drosophila grimshawi</name>
    <name type="common">Hawaiian fruit fly</name>
    <name type="synonym">Idiomyia grimshawi</name>
    <dbReference type="NCBI Taxonomy" id="7222"/>
    <lineage>
        <taxon>Eukaryota</taxon>
        <taxon>Metazoa</taxon>
        <taxon>Ecdysozoa</taxon>
        <taxon>Arthropoda</taxon>
        <taxon>Hexapoda</taxon>
        <taxon>Insecta</taxon>
        <taxon>Pterygota</taxon>
        <taxon>Neoptera</taxon>
        <taxon>Endopterygota</taxon>
        <taxon>Diptera</taxon>
        <taxon>Brachycera</taxon>
        <taxon>Muscomorpha</taxon>
        <taxon>Ephydroidea</taxon>
        <taxon>Drosophilidae</taxon>
        <taxon>Drosophila</taxon>
        <taxon>Hawaiian Drosophila</taxon>
    </lineage>
</organism>
<proteinExistence type="predicted"/>
<dbReference type="InParanoid" id="B4K478"/>
<accession>B4K478</accession>
<evidence type="ECO:0000313" key="1">
    <source>
        <dbReference type="EMBL" id="EDW04351.1"/>
    </source>
</evidence>
<gene>
    <name evidence="1" type="primary">Dgri\GH12989</name>
    <name evidence="1" type="ORF">Dgri_GH12989</name>
</gene>
<dbReference type="Proteomes" id="UP000001070">
    <property type="component" value="Unassembled WGS sequence"/>
</dbReference>
<sequence>MNSKEYSSSKAQSMAVLDALQLTLRTRTLESKSIEPILMIELDCEYDACFMGLESEIYKQIIDYFRVMLV</sequence>
<reference evidence="1 2" key="1">
    <citation type="journal article" date="2007" name="Nature">
        <title>Evolution of genes and genomes on the Drosophila phylogeny.</title>
        <authorList>
            <consortium name="Drosophila 12 Genomes Consortium"/>
            <person name="Clark A.G."/>
            <person name="Eisen M.B."/>
            <person name="Smith D.R."/>
            <person name="Bergman C.M."/>
            <person name="Oliver B."/>
            <person name="Markow T.A."/>
            <person name="Kaufman T.C."/>
            <person name="Kellis M."/>
            <person name="Gelbart W."/>
            <person name="Iyer V.N."/>
            <person name="Pollard D.A."/>
            <person name="Sackton T.B."/>
            <person name="Larracuente A.M."/>
            <person name="Singh N.D."/>
            <person name="Abad J.P."/>
            <person name="Abt D.N."/>
            <person name="Adryan B."/>
            <person name="Aguade M."/>
            <person name="Akashi H."/>
            <person name="Anderson W.W."/>
            <person name="Aquadro C.F."/>
            <person name="Ardell D.H."/>
            <person name="Arguello R."/>
            <person name="Artieri C.G."/>
            <person name="Barbash D.A."/>
            <person name="Barker D."/>
            <person name="Barsanti P."/>
            <person name="Batterham P."/>
            <person name="Batzoglou S."/>
            <person name="Begun D."/>
            <person name="Bhutkar A."/>
            <person name="Blanco E."/>
            <person name="Bosak S.A."/>
            <person name="Bradley R.K."/>
            <person name="Brand A.D."/>
            <person name="Brent M.R."/>
            <person name="Brooks A.N."/>
            <person name="Brown R.H."/>
            <person name="Butlin R.K."/>
            <person name="Caggese C."/>
            <person name="Calvi B.R."/>
            <person name="Bernardo de Carvalho A."/>
            <person name="Caspi A."/>
            <person name="Castrezana S."/>
            <person name="Celniker S.E."/>
            <person name="Chang J.L."/>
            <person name="Chapple C."/>
            <person name="Chatterji S."/>
            <person name="Chinwalla A."/>
            <person name="Civetta A."/>
            <person name="Clifton S.W."/>
            <person name="Comeron J.M."/>
            <person name="Costello J.C."/>
            <person name="Coyne J.A."/>
            <person name="Daub J."/>
            <person name="David R.G."/>
            <person name="Delcher A.L."/>
            <person name="Delehaunty K."/>
            <person name="Do C.B."/>
            <person name="Ebling H."/>
            <person name="Edwards K."/>
            <person name="Eickbush T."/>
            <person name="Evans J.D."/>
            <person name="Filipski A."/>
            <person name="Findeiss S."/>
            <person name="Freyhult E."/>
            <person name="Fulton L."/>
            <person name="Fulton R."/>
            <person name="Garcia A.C."/>
            <person name="Gardiner A."/>
            <person name="Garfield D.A."/>
            <person name="Garvin B.E."/>
            <person name="Gibson G."/>
            <person name="Gilbert D."/>
            <person name="Gnerre S."/>
            <person name="Godfrey J."/>
            <person name="Good R."/>
            <person name="Gotea V."/>
            <person name="Gravely B."/>
            <person name="Greenberg A.J."/>
            <person name="Griffiths-Jones S."/>
            <person name="Gross S."/>
            <person name="Guigo R."/>
            <person name="Gustafson E.A."/>
            <person name="Haerty W."/>
            <person name="Hahn M.W."/>
            <person name="Halligan D.L."/>
            <person name="Halpern A.L."/>
            <person name="Halter G.M."/>
            <person name="Han M.V."/>
            <person name="Heger A."/>
            <person name="Hillier L."/>
            <person name="Hinrichs A.S."/>
            <person name="Holmes I."/>
            <person name="Hoskins R.A."/>
            <person name="Hubisz M.J."/>
            <person name="Hultmark D."/>
            <person name="Huntley M.A."/>
            <person name="Jaffe D.B."/>
            <person name="Jagadeeshan S."/>
            <person name="Jeck W.R."/>
            <person name="Johnson J."/>
            <person name="Jones C.D."/>
            <person name="Jordan W.C."/>
            <person name="Karpen G.H."/>
            <person name="Kataoka E."/>
            <person name="Keightley P.D."/>
            <person name="Kheradpour P."/>
            <person name="Kirkness E.F."/>
            <person name="Koerich L.B."/>
            <person name="Kristiansen K."/>
            <person name="Kudrna D."/>
            <person name="Kulathinal R.J."/>
            <person name="Kumar S."/>
            <person name="Kwok R."/>
            <person name="Lander E."/>
            <person name="Langley C.H."/>
            <person name="Lapoint R."/>
            <person name="Lazzaro B.P."/>
            <person name="Lee S.J."/>
            <person name="Levesque L."/>
            <person name="Li R."/>
            <person name="Lin C.F."/>
            <person name="Lin M.F."/>
            <person name="Lindblad-Toh K."/>
            <person name="Llopart A."/>
            <person name="Long M."/>
            <person name="Low L."/>
            <person name="Lozovsky E."/>
            <person name="Lu J."/>
            <person name="Luo M."/>
            <person name="Machado C.A."/>
            <person name="Makalowski W."/>
            <person name="Marzo M."/>
            <person name="Matsuda M."/>
            <person name="Matzkin L."/>
            <person name="McAllister B."/>
            <person name="McBride C.S."/>
            <person name="McKernan B."/>
            <person name="McKernan K."/>
            <person name="Mendez-Lago M."/>
            <person name="Minx P."/>
            <person name="Mollenhauer M.U."/>
            <person name="Montooth K."/>
            <person name="Mount S.M."/>
            <person name="Mu X."/>
            <person name="Myers E."/>
            <person name="Negre B."/>
            <person name="Newfeld S."/>
            <person name="Nielsen R."/>
            <person name="Noor M.A."/>
            <person name="O'Grady P."/>
            <person name="Pachter L."/>
            <person name="Papaceit M."/>
            <person name="Parisi M.J."/>
            <person name="Parisi M."/>
            <person name="Parts L."/>
            <person name="Pedersen J.S."/>
            <person name="Pesole G."/>
            <person name="Phillippy A.M."/>
            <person name="Ponting C.P."/>
            <person name="Pop M."/>
            <person name="Porcelli D."/>
            <person name="Powell J.R."/>
            <person name="Prohaska S."/>
            <person name="Pruitt K."/>
            <person name="Puig M."/>
            <person name="Quesneville H."/>
            <person name="Ram K.R."/>
            <person name="Rand D."/>
            <person name="Rasmussen M.D."/>
            <person name="Reed L.K."/>
            <person name="Reenan R."/>
            <person name="Reily A."/>
            <person name="Remington K.A."/>
            <person name="Rieger T.T."/>
            <person name="Ritchie M.G."/>
            <person name="Robin C."/>
            <person name="Rogers Y.H."/>
            <person name="Rohde C."/>
            <person name="Rozas J."/>
            <person name="Rubenfield M.J."/>
            <person name="Ruiz A."/>
            <person name="Russo S."/>
            <person name="Salzberg S.L."/>
            <person name="Sanchez-Gracia A."/>
            <person name="Saranga D.J."/>
            <person name="Sato H."/>
            <person name="Schaeffer S.W."/>
            <person name="Schatz M.C."/>
            <person name="Schlenke T."/>
            <person name="Schwartz R."/>
            <person name="Segarra C."/>
            <person name="Singh R.S."/>
            <person name="Sirot L."/>
            <person name="Sirota M."/>
            <person name="Sisneros N.B."/>
            <person name="Smith C.D."/>
            <person name="Smith T.F."/>
            <person name="Spieth J."/>
            <person name="Stage D.E."/>
            <person name="Stark A."/>
            <person name="Stephan W."/>
            <person name="Strausberg R.L."/>
            <person name="Strempel S."/>
            <person name="Sturgill D."/>
            <person name="Sutton G."/>
            <person name="Sutton G.G."/>
            <person name="Tao W."/>
            <person name="Teichmann S."/>
            <person name="Tobari Y.N."/>
            <person name="Tomimura Y."/>
            <person name="Tsolas J.M."/>
            <person name="Valente V.L."/>
            <person name="Venter E."/>
            <person name="Venter J.C."/>
            <person name="Vicario S."/>
            <person name="Vieira F.G."/>
            <person name="Vilella A.J."/>
            <person name="Villasante A."/>
            <person name="Walenz B."/>
            <person name="Wang J."/>
            <person name="Wasserman M."/>
            <person name="Watts T."/>
            <person name="Wilson D."/>
            <person name="Wilson R.K."/>
            <person name="Wing R.A."/>
            <person name="Wolfner M.F."/>
            <person name="Wong A."/>
            <person name="Wong G.K."/>
            <person name="Wu C.I."/>
            <person name="Wu G."/>
            <person name="Yamamoto D."/>
            <person name="Yang H.P."/>
            <person name="Yang S.P."/>
            <person name="Yorke J.A."/>
            <person name="Yoshida K."/>
            <person name="Zdobnov E."/>
            <person name="Zhang P."/>
            <person name="Zhang Y."/>
            <person name="Zimin A.V."/>
            <person name="Baldwin J."/>
            <person name="Abdouelleil A."/>
            <person name="Abdulkadir J."/>
            <person name="Abebe A."/>
            <person name="Abera B."/>
            <person name="Abreu J."/>
            <person name="Acer S.C."/>
            <person name="Aftuck L."/>
            <person name="Alexander A."/>
            <person name="An P."/>
            <person name="Anderson E."/>
            <person name="Anderson S."/>
            <person name="Arachi H."/>
            <person name="Azer M."/>
            <person name="Bachantsang P."/>
            <person name="Barry A."/>
            <person name="Bayul T."/>
            <person name="Berlin A."/>
            <person name="Bessette D."/>
            <person name="Bloom T."/>
            <person name="Blye J."/>
            <person name="Boguslavskiy L."/>
            <person name="Bonnet C."/>
            <person name="Boukhgalter B."/>
            <person name="Bourzgui I."/>
            <person name="Brown A."/>
            <person name="Cahill P."/>
            <person name="Channer S."/>
            <person name="Cheshatsang Y."/>
            <person name="Chuda L."/>
            <person name="Citroen M."/>
            <person name="Collymore A."/>
            <person name="Cooke P."/>
            <person name="Costello M."/>
            <person name="D'Aco K."/>
            <person name="Daza R."/>
            <person name="De Haan G."/>
            <person name="DeGray S."/>
            <person name="DeMaso C."/>
            <person name="Dhargay N."/>
            <person name="Dooley K."/>
            <person name="Dooley E."/>
            <person name="Doricent M."/>
            <person name="Dorje P."/>
            <person name="Dorjee K."/>
            <person name="Dupes A."/>
            <person name="Elong R."/>
            <person name="Falk J."/>
            <person name="Farina A."/>
            <person name="Faro S."/>
            <person name="Ferguson D."/>
            <person name="Fisher S."/>
            <person name="Foley C.D."/>
            <person name="Franke A."/>
            <person name="Friedrich D."/>
            <person name="Gadbois L."/>
            <person name="Gearin G."/>
            <person name="Gearin C.R."/>
            <person name="Giannoukos G."/>
            <person name="Goode T."/>
            <person name="Graham J."/>
            <person name="Grandbois E."/>
            <person name="Grewal S."/>
            <person name="Gyaltsen K."/>
            <person name="Hafez N."/>
            <person name="Hagos B."/>
            <person name="Hall J."/>
            <person name="Henson C."/>
            <person name="Hollinger A."/>
            <person name="Honan T."/>
            <person name="Huard M.D."/>
            <person name="Hughes L."/>
            <person name="Hurhula B."/>
            <person name="Husby M.E."/>
            <person name="Kamat A."/>
            <person name="Kanga B."/>
            <person name="Kashin S."/>
            <person name="Khazanovich D."/>
            <person name="Kisner P."/>
            <person name="Lance K."/>
            <person name="Lara M."/>
            <person name="Lee W."/>
            <person name="Lennon N."/>
            <person name="Letendre F."/>
            <person name="LeVine R."/>
            <person name="Lipovsky A."/>
            <person name="Liu X."/>
            <person name="Liu J."/>
            <person name="Liu S."/>
            <person name="Lokyitsang T."/>
            <person name="Lokyitsang Y."/>
            <person name="Lubonja R."/>
            <person name="Lui A."/>
            <person name="MacDonald P."/>
            <person name="Magnisalis V."/>
            <person name="Maru K."/>
            <person name="Matthews C."/>
            <person name="McCusker W."/>
            <person name="McDonough S."/>
            <person name="Mehta T."/>
            <person name="Meldrim J."/>
            <person name="Meneus L."/>
            <person name="Mihai O."/>
            <person name="Mihalev A."/>
            <person name="Mihova T."/>
            <person name="Mittelman R."/>
            <person name="Mlenga V."/>
            <person name="Montmayeur A."/>
            <person name="Mulrain L."/>
            <person name="Navidi A."/>
            <person name="Naylor J."/>
            <person name="Negash T."/>
            <person name="Nguyen T."/>
            <person name="Nguyen N."/>
            <person name="Nicol R."/>
            <person name="Norbu C."/>
            <person name="Norbu N."/>
            <person name="Novod N."/>
            <person name="O'Neill B."/>
            <person name="Osman S."/>
            <person name="Markiewicz E."/>
            <person name="Oyono O.L."/>
            <person name="Patti C."/>
            <person name="Phunkhang P."/>
            <person name="Pierre F."/>
            <person name="Priest M."/>
            <person name="Raghuraman S."/>
            <person name="Rege F."/>
            <person name="Reyes R."/>
            <person name="Rise C."/>
            <person name="Rogov P."/>
            <person name="Ross K."/>
            <person name="Ryan E."/>
            <person name="Settipalli S."/>
            <person name="Shea T."/>
            <person name="Sherpa N."/>
            <person name="Shi L."/>
            <person name="Shih D."/>
            <person name="Sparrow T."/>
            <person name="Spaulding J."/>
            <person name="Stalker J."/>
            <person name="Stange-Thomann N."/>
            <person name="Stavropoulos S."/>
            <person name="Stone C."/>
            <person name="Strader C."/>
            <person name="Tesfaye S."/>
            <person name="Thomson T."/>
            <person name="Thoulutsang Y."/>
            <person name="Thoulutsang D."/>
            <person name="Topham K."/>
            <person name="Topping I."/>
            <person name="Tsamla T."/>
            <person name="Vassiliev H."/>
            <person name="Vo A."/>
            <person name="Wangchuk T."/>
            <person name="Wangdi T."/>
            <person name="Weiand M."/>
            <person name="Wilkinson J."/>
            <person name="Wilson A."/>
            <person name="Yadav S."/>
            <person name="Young G."/>
            <person name="Yu Q."/>
            <person name="Zembek L."/>
            <person name="Zhong D."/>
            <person name="Zimmer A."/>
            <person name="Zwirko Z."/>
            <person name="Jaffe D.B."/>
            <person name="Alvarez P."/>
            <person name="Brockman W."/>
            <person name="Butler J."/>
            <person name="Chin C."/>
            <person name="Gnerre S."/>
            <person name="Grabherr M."/>
            <person name="Kleber M."/>
            <person name="Mauceli E."/>
            <person name="MacCallum I."/>
        </authorList>
    </citation>
    <scope>NUCLEOTIDE SEQUENCE [LARGE SCALE GENOMIC DNA]</scope>
    <source>
        <strain evidence="2">Tucson 15287-2541.00</strain>
    </source>
</reference>
<name>B4K478_DROGR</name>
<dbReference type="PhylomeDB" id="B4K478"/>
<keyword evidence="2" id="KW-1185">Reference proteome</keyword>